<gene>
    <name evidence="1" type="ORF">UFOPK3304_00069</name>
</gene>
<dbReference type="SMART" id="SM01234">
    <property type="entry name" value="Haemolytic"/>
    <property type="match status" value="1"/>
</dbReference>
<dbReference type="Pfam" id="PF01809">
    <property type="entry name" value="YidD"/>
    <property type="match status" value="1"/>
</dbReference>
<protein>
    <submittedName>
        <fullName evidence="1">Unannotated protein</fullName>
    </submittedName>
</protein>
<dbReference type="PANTHER" id="PTHR33383">
    <property type="entry name" value="MEMBRANE PROTEIN INSERTION EFFICIENCY FACTOR-RELATED"/>
    <property type="match status" value="1"/>
</dbReference>
<name>A0A6J7CCJ1_9ZZZZ</name>
<proteinExistence type="inferred from homology"/>
<reference evidence="1" key="1">
    <citation type="submission" date="2020-05" db="EMBL/GenBank/DDBJ databases">
        <authorList>
            <person name="Chiriac C."/>
            <person name="Salcher M."/>
            <person name="Ghai R."/>
            <person name="Kavagutti S V."/>
        </authorList>
    </citation>
    <scope>NUCLEOTIDE SEQUENCE</scope>
</reference>
<accession>A0A6J7CCJ1</accession>
<dbReference type="HAMAP" id="MF_00386">
    <property type="entry name" value="UPF0161_YidD"/>
    <property type="match status" value="1"/>
</dbReference>
<sequence>MKSLLLKGINWYQVAREGRPSPCRFTPSCSEYAKEAVQVHGAGRGTWLTTRRLARCRPFGPSGYDPVPEFRTHHHDEKCLTINPVHPTGRVS</sequence>
<dbReference type="AlphaFoldDB" id="A0A6J7CCJ1"/>
<dbReference type="NCBIfam" id="TIGR00278">
    <property type="entry name" value="membrane protein insertion efficiency factor YidD"/>
    <property type="match status" value="1"/>
</dbReference>
<dbReference type="InterPro" id="IPR002696">
    <property type="entry name" value="Membr_insert_effic_factor_YidD"/>
</dbReference>
<dbReference type="EMBL" id="CAFBLJ010000002">
    <property type="protein sequence ID" value="CAB4855460.1"/>
    <property type="molecule type" value="Genomic_DNA"/>
</dbReference>
<organism evidence="1">
    <name type="scientific">freshwater metagenome</name>
    <dbReference type="NCBI Taxonomy" id="449393"/>
    <lineage>
        <taxon>unclassified sequences</taxon>
        <taxon>metagenomes</taxon>
        <taxon>ecological metagenomes</taxon>
    </lineage>
</organism>
<dbReference type="PANTHER" id="PTHR33383:SF1">
    <property type="entry name" value="MEMBRANE PROTEIN INSERTION EFFICIENCY FACTOR-RELATED"/>
    <property type="match status" value="1"/>
</dbReference>
<evidence type="ECO:0000313" key="1">
    <source>
        <dbReference type="EMBL" id="CAB4855460.1"/>
    </source>
</evidence>